<evidence type="ECO:0000259" key="4">
    <source>
        <dbReference type="Pfam" id="PF00891"/>
    </source>
</evidence>
<sequence>MHSSPLSALSQIISSGISTIESTYATHGATFPSLDEPFRPPTFDDPGLLHPTQLVIAAAAQLIASLSHPASSILDGASAHYITSSLGVVADTNVAEVLREAGPQGLHIRDIGERCGTDSSKIGRVLRFLATLHIFREVSPDVFANNRISSIIDTGKTIEDIKARPLEKYDDTPGISALIGHFADEGIKSASYVLDSFRDTETLSSQDPLAAPFNRAFNAPMHFFEWCELPENELRFRRFGATMKDSISTVTPDTALAGLDWKSLKKDSLVVDVGGGIGSTTGVFAKAFPHLRFVIQDRSAVVAEGIQRWKQEYPEALIDNRVRFQEHNFFEPQPIKDASVFFLRFITHDWPTEYARKILKHLGDAALPTTKLVIMDNIVPYSVPGNSGTGASSVPYPLLANLGRVNFHSVRIDMHMMALHNSQERTVGQFQELVEGTGWKLESISTSSAGTMSSLVFAHISQ</sequence>
<keyword evidence="6" id="KW-1185">Reference proteome</keyword>
<dbReference type="OrthoDB" id="2410195at2759"/>
<proteinExistence type="predicted"/>
<evidence type="ECO:0000313" key="5">
    <source>
        <dbReference type="EMBL" id="KIM81164.1"/>
    </source>
</evidence>
<dbReference type="GO" id="GO:0032259">
    <property type="term" value="P:methylation"/>
    <property type="evidence" value="ECO:0007669"/>
    <property type="project" value="UniProtKB-KW"/>
</dbReference>
<evidence type="ECO:0000256" key="1">
    <source>
        <dbReference type="ARBA" id="ARBA00022603"/>
    </source>
</evidence>
<dbReference type="GO" id="GO:0008171">
    <property type="term" value="F:O-methyltransferase activity"/>
    <property type="evidence" value="ECO:0007669"/>
    <property type="project" value="InterPro"/>
</dbReference>
<dbReference type="EMBL" id="KN833000">
    <property type="protein sequence ID" value="KIM81164.1"/>
    <property type="molecule type" value="Genomic_DNA"/>
</dbReference>
<dbReference type="PROSITE" id="PS51683">
    <property type="entry name" value="SAM_OMT_II"/>
    <property type="match status" value="1"/>
</dbReference>
<reference evidence="6" key="2">
    <citation type="submission" date="2015-01" db="EMBL/GenBank/DDBJ databases">
        <title>Evolutionary Origins and Diversification of the Mycorrhizal Mutualists.</title>
        <authorList>
            <consortium name="DOE Joint Genome Institute"/>
            <consortium name="Mycorrhizal Genomics Consortium"/>
            <person name="Kohler A."/>
            <person name="Kuo A."/>
            <person name="Nagy L.G."/>
            <person name="Floudas D."/>
            <person name="Copeland A."/>
            <person name="Barry K.W."/>
            <person name="Cichocki N."/>
            <person name="Veneault-Fourrey C."/>
            <person name="LaButti K."/>
            <person name="Lindquist E.A."/>
            <person name="Lipzen A."/>
            <person name="Lundell T."/>
            <person name="Morin E."/>
            <person name="Murat C."/>
            <person name="Riley R."/>
            <person name="Ohm R."/>
            <person name="Sun H."/>
            <person name="Tunlid A."/>
            <person name="Henrissat B."/>
            <person name="Grigoriev I.V."/>
            <person name="Hibbett D.S."/>
            <person name="Martin F."/>
        </authorList>
    </citation>
    <scope>NUCLEOTIDE SEQUENCE [LARGE SCALE GENOMIC DNA]</scope>
    <source>
        <strain evidence="6">F 1598</strain>
    </source>
</reference>
<evidence type="ECO:0000313" key="6">
    <source>
        <dbReference type="Proteomes" id="UP000054166"/>
    </source>
</evidence>
<dbReference type="AlphaFoldDB" id="A0A0C3FN82"/>
<dbReference type="InterPro" id="IPR001077">
    <property type="entry name" value="COMT_C"/>
</dbReference>
<dbReference type="HOGENOM" id="CLU_005533_0_3_1"/>
<keyword evidence="1" id="KW-0489">Methyltransferase</keyword>
<name>A0A0C3FN82_PILCF</name>
<accession>A0A0C3FN82</accession>
<dbReference type="Gene3D" id="1.10.10.10">
    <property type="entry name" value="Winged helix-like DNA-binding domain superfamily/Winged helix DNA-binding domain"/>
    <property type="match status" value="1"/>
</dbReference>
<dbReference type="Gene3D" id="3.40.50.150">
    <property type="entry name" value="Vaccinia Virus protein VP39"/>
    <property type="match status" value="1"/>
</dbReference>
<organism evidence="5 6">
    <name type="scientific">Piloderma croceum (strain F 1598)</name>
    <dbReference type="NCBI Taxonomy" id="765440"/>
    <lineage>
        <taxon>Eukaryota</taxon>
        <taxon>Fungi</taxon>
        <taxon>Dikarya</taxon>
        <taxon>Basidiomycota</taxon>
        <taxon>Agaricomycotina</taxon>
        <taxon>Agaricomycetes</taxon>
        <taxon>Agaricomycetidae</taxon>
        <taxon>Atheliales</taxon>
        <taxon>Atheliaceae</taxon>
        <taxon>Piloderma</taxon>
    </lineage>
</organism>
<dbReference type="SUPFAM" id="SSF46785">
    <property type="entry name" value="Winged helix' DNA-binding domain"/>
    <property type="match status" value="1"/>
</dbReference>
<dbReference type="Proteomes" id="UP000054166">
    <property type="component" value="Unassembled WGS sequence"/>
</dbReference>
<dbReference type="Pfam" id="PF00891">
    <property type="entry name" value="Methyltransf_2"/>
    <property type="match status" value="1"/>
</dbReference>
<keyword evidence="3" id="KW-0949">S-adenosyl-L-methionine</keyword>
<dbReference type="SUPFAM" id="SSF53335">
    <property type="entry name" value="S-adenosyl-L-methionine-dependent methyltransferases"/>
    <property type="match status" value="1"/>
</dbReference>
<evidence type="ECO:0000256" key="2">
    <source>
        <dbReference type="ARBA" id="ARBA00022679"/>
    </source>
</evidence>
<dbReference type="InterPro" id="IPR029063">
    <property type="entry name" value="SAM-dependent_MTases_sf"/>
</dbReference>
<dbReference type="PANTHER" id="PTHR43712:SF2">
    <property type="entry name" value="O-METHYLTRANSFERASE CICE"/>
    <property type="match status" value="1"/>
</dbReference>
<dbReference type="PANTHER" id="PTHR43712">
    <property type="entry name" value="PUTATIVE (AFU_ORTHOLOGUE AFUA_4G14580)-RELATED"/>
    <property type="match status" value="1"/>
</dbReference>
<protein>
    <recommendedName>
        <fullName evidence="4">O-methyltransferase C-terminal domain-containing protein</fullName>
    </recommendedName>
</protein>
<evidence type="ECO:0000256" key="3">
    <source>
        <dbReference type="ARBA" id="ARBA00022691"/>
    </source>
</evidence>
<keyword evidence="2" id="KW-0808">Transferase</keyword>
<reference evidence="5 6" key="1">
    <citation type="submission" date="2014-04" db="EMBL/GenBank/DDBJ databases">
        <authorList>
            <consortium name="DOE Joint Genome Institute"/>
            <person name="Kuo A."/>
            <person name="Tarkka M."/>
            <person name="Buscot F."/>
            <person name="Kohler A."/>
            <person name="Nagy L.G."/>
            <person name="Floudas D."/>
            <person name="Copeland A."/>
            <person name="Barry K.W."/>
            <person name="Cichocki N."/>
            <person name="Veneault-Fourrey C."/>
            <person name="LaButti K."/>
            <person name="Lindquist E.A."/>
            <person name="Lipzen A."/>
            <person name="Lundell T."/>
            <person name="Morin E."/>
            <person name="Murat C."/>
            <person name="Sun H."/>
            <person name="Tunlid A."/>
            <person name="Henrissat B."/>
            <person name="Grigoriev I.V."/>
            <person name="Hibbett D.S."/>
            <person name="Martin F."/>
            <person name="Nordberg H.P."/>
            <person name="Cantor M.N."/>
            <person name="Hua S.X."/>
        </authorList>
    </citation>
    <scope>NUCLEOTIDE SEQUENCE [LARGE SCALE GENOMIC DNA]</scope>
    <source>
        <strain evidence="5 6">F 1598</strain>
    </source>
</reference>
<feature type="domain" description="O-methyltransferase C-terminal" evidence="4">
    <location>
        <begin position="211"/>
        <end position="439"/>
    </location>
</feature>
<dbReference type="InterPro" id="IPR036388">
    <property type="entry name" value="WH-like_DNA-bd_sf"/>
</dbReference>
<dbReference type="InterPro" id="IPR036390">
    <property type="entry name" value="WH_DNA-bd_sf"/>
</dbReference>
<dbReference type="InParanoid" id="A0A0C3FN82"/>
<dbReference type="InterPro" id="IPR016461">
    <property type="entry name" value="COMT-like"/>
</dbReference>
<gene>
    <name evidence="5" type="ORF">PILCRDRAFT_8864</name>
</gene>